<dbReference type="RefSeq" id="XP_044715531.1">
    <property type="nucleotide sequence ID" value="XM_044869580.1"/>
</dbReference>
<evidence type="ECO:0000313" key="3">
    <source>
        <dbReference type="Proteomes" id="UP000824596"/>
    </source>
</evidence>
<accession>A0A9P8MRR2</accession>
<protein>
    <submittedName>
        <fullName evidence="2">Uncharacterized protein</fullName>
    </submittedName>
</protein>
<feature type="compositionally biased region" description="Low complexity" evidence="1">
    <location>
        <begin position="171"/>
        <end position="187"/>
    </location>
</feature>
<dbReference type="GeneID" id="68360238"/>
<gene>
    <name evidence="2" type="ORF">HRG_11110</name>
</gene>
<dbReference type="Proteomes" id="UP000824596">
    <property type="component" value="Unassembled WGS sequence"/>
</dbReference>
<comment type="caution">
    <text evidence="2">The sequence shown here is derived from an EMBL/GenBank/DDBJ whole genome shotgun (WGS) entry which is preliminary data.</text>
</comment>
<evidence type="ECO:0000313" key="2">
    <source>
        <dbReference type="EMBL" id="KAH0958017.1"/>
    </source>
</evidence>
<reference evidence="2" key="1">
    <citation type="submission" date="2021-09" db="EMBL/GenBank/DDBJ databases">
        <title>A high-quality genome of the endoparasitic fungus Hirsutella rhossiliensis with a comparison of Hirsutella genomes reveals transposable elements contributing to genome size variation.</title>
        <authorList>
            <person name="Lin R."/>
            <person name="Jiao Y."/>
            <person name="Sun X."/>
            <person name="Ling J."/>
            <person name="Xie B."/>
            <person name="Cheng X."/>
        </authorList>
    </citation>
    <scope>NUCLEOTIDE SEQUENCE</scope>
    <source>
        <strain evidence="2">HR02</strain>
    </source>
</reference>
<keyword evidence="3" id="KW-1185">Reference proteome</keyword>
<name>A0A9P8MRR2_9HYPO</name>
<organism evidence="2 3">
    <name type="scientific">Hirsutella rhossiliensis</name>
    <dbReference type="NCBI Taxonomy" id="111463"/>
    <lineage>
        <taxon>Eukaryota</taxon>
        <taxon>Fungi</taxon>
        <taxon>Dikarya</taxon>
        <taxon>Ascomycota</taxon>
        <taxon>Pezizomycotina</taxon>
        <taxon>Sordariomycetes</taxon>
        <taxon>Hypocreomycetidae</taxon>
        <taxon>Hypocreales</taxon>
        <taxon>Ophiocordycipitaceae</taxon>
        <taxon>Hirsutella</taxon>
    </lineage>
</organism>
<feature type="compositionally biased region" description="Polar residues" evidence="1">
    <location>
        <begin position="80"/>
        <end position="91"/>
    </location>
</feature>
<feature type="compositionally biased region" description="Basic and acidic residues" evidence="1">
    <location>
        <begin position="142"/>
        <end position="151"/>
    </location>
</feature>
<sequence>MAFGAVGFTAVSAVPDASSGLPADGRACFLRPDCSTLDLWFQAESHAGPRRPTTLTPRDVFKDASLAQPAPVEAAAGPTPTGQTRGPSSCTQKRHQPPPPSSLPPATAGAPRSCALVRRRRARRADRDGGSGRRVRSPTRAPKPDGSEREMRKRGKPRTARGRRHGGWAGNWGWPGAVSPRAGRCDAAGGGRKVPGPRARAVGA</sequence>
<feature type="region of interest" description="Disordered" evidence="1">
    <location>
        <begin position="46"/>
        <end position="204"/>
    </location>
</feature>
<evidence type="ECO:0000256" key="1">
    <source>
        <dbReference type="SAM" id="MobiDB-lite"/>
    </source>
</evidence>
<dbReference type="EMBL" id="JAIZPD010000018">
    <property type="protein sequence ID" value="KAH0958017.1"/>
    <property type="molecule type" value="Genomic_DNA"/>
</dbReference>
<dbReference type="AlphaFoldDB" id="A0A9P8MRR2"/>
<proteinExistence type="predicted"/>
<feature type="compositionally biased region" description="Basic residues" evidence="1">
    <location>
        <begin position="152"/>
        <end position="166"/>
    </location>
</feature>